<gene>
    <name evidence="3" type="ORF">METUNv1_00408</name>
</gene>
<evidence type="ECO:0000259" key="2">
    <source>
        <dbReference type="Pfam" id="PF03364"/>
    </source>
</evidence>
<dbReference type="Pfam" id="PF03364">
    <property type="entry name" value="Polyketide_cyc"/>
    <property type="match status" value="1"/>
</dbReference>
<feature type="domain" description="Coenzyme Q-binding protein COQ10 START" evidence="2">
    <location>
        <begin position="3"/>
        <end position="127"/>
    </location>
</feature>
<dbReference type="SUPFAM" id="SSF55961">
    <property type="entry name" value="Bet v1-like"/>
    <property type="match status" value="1"/>
</dbReference>
<dbReference type="PANTHER" id="PTHR12901:SF10">
    <property type="entry name" value="COENZYME Q-BINDING PROTEIN COQ10, MITOCHONDRIAL"/>
    <property type="match status" value="1"/>
</dbReference>
<dbReference type="Gene3D" id="3.30.530.20">
    <property type="match status" value="1"/>
</dbReference>
<dbReference type="PANTHER" id="PTHR12901">
    <property type="entry name" value="SPERM PROTEIN HOMOLOG"/>
    <property type="match status" value="1"/>
</dbReference>
<dbReference type="InterPro" id="IPR005031">
    <property type="entry name" value="COQ10_START"/>
</dbReference>
<comment type="similarity">
    <text evidence="1">Belongs to the ribosome association toxin RatA family.</text>
</comment>
<dbReference type="eggNOG" id="COG2867">
    <property type="taxonomic scope" value="Bacteria"/>
</dbReference>
<keyword evidence="4" id="KW-1185">Reference proteome</keyword>
<dbReference type="InterPro" id="IPR023393">
    <property type="entry name" value="START-like_dom_sf"/>
</dbReference>
<reference evidence="3 4" key="1">
    <citation type="journal article" date="2011" name="J. Bacteriol.">
        <title>Genome sequence of Methyloversatilis universalis FAM5T, a methylotrophic representative of the order Rhodocyclales.</title>
        <authorList>
            <person name="Kittichotirat W."/>
            <person name="Good N.M."/>
            <person name="Hall R."/>
            <person name="Bringel F."/>
            <person name="Lajus A."/>
            <person name="Medigue C."/>
            <person name="Smalley N.E."/>
            <person name="Beck D."/>
            <person name="Bumgarner R."/>
            <person name="Vuilleumier S."/>
            <person name="Kalyuzhnaya M.G."/>
        </authorList>
    </citation>
    <scope>NUCLEOTIDE SEQUENCE [LARGE SCALE GENOMIC DNA]</scope>
    <source>
        <strain evidence="4">ATCC BAA-1314 / JCM 13912 / FAM5</strain>
    </source>
</reference>
<dbReference type="GO" id="GO:0045333">
    <property type="term" value="P:cellular respiration"/>
    <property type="evidence" value="ECO:0007669"/>
    <property type="project" value="InterPro"/>
</dbReference>
<evidence type="ECO:0000313" key="4">
    <source>
        <dbReference type="Proteomes" id="UP000005019"/>
    </source>
</evidence>
<proteinExistence type="inferred from homology"/>
<evidence type="ECO:0000313" key="3">
    <source>
        <dbReference type="EMBL" id="EGK73235.1"/>
    </source>
</evidence>
<dbReference type="CDD" id="cd07813">
    <property type="entry name" value="COQ10p_like"/>
    <property type="match status" value="1"/>
</dbReference>
<dbReference type="AlphaFoldDB" id="F5R8D2"/>
<evidence type="ECO:0000256" key="1">
    <source>
        <dbReference type="ARBA" id="ARBA00008918"/>
    </source>
</evidence>
<sequence length="139" mass="15908">MLIERTAEQMFRLVDDVEHYPNFLPWCGGSQLIERTDTLTRARIDINYHGVKAHFVTANDKVFPRSMTIRLVEGPFNRLDGTWLFTPLGDAACKIEFNLHYEFSSRLIEKVVGPVFSHIANTFVDAFVKQADRAYGRGA</sequence>
<dbReference type="GO" id="GO:0048039">
    <property type="term" value="F:ubiquinone binding"/>
    <property type="evidence" value="ECO:0007669"/>
    <property type="project" value="InterPro"/>
</dbReference>
<dbReference type="STRING" id="1000565.METUNv1_00408"/>
<dbReference type="InterPro" id="IPR044996">
    <property type="entry name" value="COQ10-like"/>
</dbReference>
<organism evidence="3 4">
    <name type="scientific">Methyloversatilis universalis (strain ATCC BAA-1314 / DSM 25237 / JCM 13912 / CCUG 52030 / FAM5)</name>
    <dbReference type="NCBI Taxonomy" id="1000565"/>
    <lineage>
        <taxon>Bacteria</taxon>
        <taxon>Pseudomonadati</taxon>
        <taxon>Pseudomonadota</taxon>
        <taxon>Betaproteobacteria</taxon>
        <taxon>Nitrosomonadales</taxon>
        <taxon>Sterolibacteriaceae</taxon>
        <taxon>Methyloversatilis</taxon>
    </lineage>
</organism>
<comment type="caution">
    <text evidence="3">The sequence shown here is derived from an EMBL/GenBank/DDBJ whole genome shotgun (WGS) entry which is preliminary data.</text>
</comment>
<accession>F5R8D2</accession>
<name>F5R8D2_METUF</name>
<dbReference type="Proteomes" id="UP000005019">
    <property type="component" value="Unassembled WGS sequence"/>
</dbReference>
<protein>
    <submittedName>
        <fullName evidence="3">Cyclase/dehydrase</fullName>
    </submittedName>
</protein>
<dbReference type="EMBL" id="AFHG01000029">
    <property type="protein sequence ID" value="EGK73235.1"/>
    <property type="molecule type" value="Genomic_DNA"/>
</dbReference>